<evidence type="ECO:0000313" key="3">
    <source>
        <dbReference type="EMBL" id="MCQ8128401.1"/>
    </source>
</evidence>
<protein>
    <submittedName>
        <fullName evidence="3">PEP-CTERM sorting domain-containing protein</fullName>
    </submittedName>
</protein>
<feature type="signal peptide" evidence="1">
    <location>
        <begin position="1"/>
        <end position="19"/>
    </location>
</feature>
<dbReference type="Proteomes" id="UP001524586">
    <property type="component" value="Unassembled WGS sequence"/>
</dbReference>
<dbReference type="InterPro" id="IPR013424">
    <property type="entry name" value="Ice-binding_C"/>
</dbReference>
<evidence type="ECO:0000256" key="1">
    <source>
        <dbReference type="SAM" id="SignalP"/>
    </source>
</evidence>
<proteinExistence type="predicted"/>
<keyword evidence="4" id="KW-1185">Reference proteome</keyword>
<gene>
    <name evidence="3" type="ORF">NP596_08015</name>
</gene>
<dbReference type="RefSeq" id="WP_256614786.1">
    <property type="nucleotide sequence ID" value="NZ_JANIBK010000030.1"/>
</dbReference>
<name>A0ABT1U3J1_9GAMM</name>
<sequence>MNKFFLGLLVSCLIGQTNAASFSEIGDAGELLDTAQVTVGSGPLTSISGSLINLGQAPDDVDDIDLFKIFISDTALFSVTVTSDLSADNDSTLFLFDSLGQLVDFSDDVIGLIPQFNPGDIDDLSIGTYFLGFALYGTWPDASLTEPLSGWDRDPFPFQTGDYRLDLTGAEFSDVPEPTSIALLGLGLAGVGFSRKRKSPN</sequence>
<dbReference type="NCBIfam" id="TIGR02595">
    <property type="entry name" value="PEP_CTERM"/>
    <property type="match status" value="1"/>
</dbReference>
<reference evidence="3 4" key="1">
    <citation type="submission" date="2022-07" db="EMBL/GenBank/DDBJ databases">
        <title>Methylomonas rivi sp. nov., Methylomonas rosea sp. nov., Methylomonas aureus sp. nov. and Methylomonas subterranea sp. nov., four novel methanotrophs isolated from a freshwater creek and the deep terrestrial subsurface.</title>
        <authorList>
            <person name="Abin C."/>
            <person name="Sankaranarayanan K."/>
            <person name="Garner C."/>
            <person name="Sindelar R."/>
            <person name="Kotary K."/>
            <person name="Garner R."/>
            <person name="Barclay S."/>
            <person name="Lawson P."/>
            <person name="Krumholz L."/>
        </authorList>
    </citation>
    <scope>NUCLEOTIDE SEQUENCE [LARGE SCALE GENOMIC DNA]</scope>
    <source>
        <strain evidence="3 4">WSC-6</strain>
    </source>
</reference>
<dbReference type="Pfam" id="PF07589">
    <property type="entry name" value="PEP-CTERM"/>
    <property type="match status" value="1"/>
</dbReference>
<evidence type="ECO:0000313" key="4">
    <source>
        <dbReference type="Proteomes" id="UP001524586"/>
    </source>
</evidence>
<comment type="caution">
    <text evidence="3">The sequence shown here is derived from an EMBL/GenBank/DDBJ whole genome shotgun (WGS) entry which is preliminary data.</text>
</comment>
<dbReference type="EMBL" id="JANIBK010000030">
    <property type="protein sequence ID" value="MCQ8128401.1"/>
    <property type="molecule type" value="Genomic_DNA"/>
</dbReference>
<organism evidence="3 4">
    <name type="scientific">Methylomonas rivi</name>
    <dbReference type="NCBI Taxonomy" id="2952226"/>
    <lineage>
        <taxon>Bacteria</taxon>
        <taxon>Pseudomonadati</taxon>
        <taxon>Pseudomonadota</taxon>
        <taxon>Gammaproteobacteria</taxon>
        <taxon>Methylococcales</taxon>
        <taxon>Methylococcaceae</taxon>
        <taxon>Methylomonas</taxon>
    </lineage>
</organism>
<feature type="domain" description="Ice-binding protein C-terminal" evidence="2">
    <location>
        <begin position="174"/>
        <end position="196"/>
    </location>
</feature>
<evidence type="ECO:0000259" key="2">
    <source>
        <dbReference type="Pfam" id="PF07589"/>
    </source>
</evidence>
<keyword evidence="1" id="KW-0732">Signal</keyword>
<accession>A0ABT1U3J1</accession>
<feature type="chain" id="PRO_5045405921" evidence="1">
    <location>
        <begin position="20"/>
        <end position="201"/>
    </location>
</feature>